<accession>B0CFT9</accession>
<dbReference type="RefSeq" id="WP_012163652.1">
    <property type="nucleotide sequence ID" value="NC_009925.1"/>
</dbReference>
<evidence type="ECO:0000313" key="2">
    <source>
        <dbReference type="Proteomes" id="UP000000268"/>
    </source>
</evidence>
<dbReference type="Pfam" id="PF11376">
    <property type="entry name" value="DUF3179"/>
    <property type="match status" value="1"/>
</dbReference>
<name>B0CFT9_ACAM1</name>
<sequence length="282" mass="31899">MSHFDPSRLQKQPDLFQRFEVMDEGRSIASTRLPDSAELIVFERHGQRRALLVQEMAYHHLAQGTLAEQPYIVSFCGVCHSGVGLTPVVEGQSYHFQVGGLYNGVAILTDDETGTYWDHITGQAVYGPLAGTQLDTWSLEMTTVAAARRQEPELRILRSHQRPIFRRVMRFGQWTFGQTGYLPKLFTQTMAPEDPRLSRMTMGLGVVVDGSARFYPHAEIEPQVTDDWNGRTLQVSLNPLDGVPSATWADGTRPLQYFLRWYGFALTFSHCSIYGLDQKEVI</sequence>
<dbReference type="Proteomes" id="UP000000268">
    <property type="component" value="Chromosome"/>
</dbReference>
<dbReference type="KEGG" id="amr:AM1_3247"/>
<protein>
    <recommendedName>
        <fullName evidence="3">DUF3179 domain-containing protein</fullName>
    </recommendedName>
</protein>
<dbReference type="InterPro" id="IPR021516">
    <property type="entry name" value="DUF3179"/>
</dbReference>
<dbReference type="OrthoDB" id="9806357at2"/>
<gene>
    <name evidence="1" type="ordered locus">AM1_3247</name>
</gene>
<keyword evidence="2" id="KW-1185">Reference proteome</keyword>
<organism evidence="1 2">
    <name type="scientific">Acaryochloris marina (strain MBIC 11017)</name>
    <dbReference type="NCBI Taxonomy" id="329726"/>
    <lineage>
        <taxon>Bacteria</taxon>
        <taxon>Bacillati</taxon>
        <taxon>Cyanobacteriota</taxon>
        <taxon>Cyanophyceae</taxon>
        <taxon>Acaryochloridales</taxon>
        <taxon>Acaryochloridaceae</taxon>
        <taxon>Acaryochloris</taxon>
    </lineage>
</organism>
<dbReference type="EMBL" id="CP000828">
    <property type="protein sequence ID" value="ABW28243.1"/>
    <property type="molecule type" value="Genomic_DNA"/>
</dbReference>
<proteinExistence type="predicted"/>
<dbReference type="eggNOG" id="ENOG5032YKZ">
    <property type="taxonomic scope" value="Bacteria"/>
</dbReference>
<dbReference type="HOGENOM" id="CLU_985609_0_0_3"/>
<reference evidence="1 2" key="1">
    <citation type="journal article" date="2008" name="Proc. Natl. Acad. Sci. U.S.A.">
        <title>Niche adaptation and genome expansion in the chlorophyll d-producing cyanobacterium Acaryochloris marina.</title>
        <authorList>
            <person name="Swingley W.D."/>
            <person name="Chen M."/>
            <person name="Cheung P.C."/>
            <person name="Conrad A.L."/>
            <person name="Dejesa L.C."/>
            <person name="Hao J."/>
            <person name="Honchak B.M."/>
            <person name="Karbach L.E."/>
            <person name="Kurdoglu A."/>
            <person name="Lahiri S."/>
            <person name="Mastrian S.D."/>
            <person name="Miyashita H."/>
            <person name="Page L."/>
            <person name="Ramakrishna P."/>
            <person name="Satoh S."/>
            <person name="Sattley W.M."/>
            <person name="Shimada Y."/>
            <person name="Taylor H.L."/>
            <person name="Tomo T."/>
            <person name="Tsuchiya T."/>
            <person name="Wang Z.T."/>
            <person name="Raymond J."/>
            <person name="Mimuro M."/>
            <person name="Blankenship R.E."/>
            <person name="Touchman J.W."/>
        </authorList>
    </citation>
    <scope>NUCLEOTIDE SEQUENCE [LARGE SCALE GENOMIC DNA]</scope>
    <source>
        <strain evidence="2">MBIC 11017</strain>
    </source>
</reference>
<evidence type="ECO:0000313" key="1">
    <source>
        <dbReference type="EMBL" id="ABW28243.1"/>
    </source>
</evidence>
<dbReference type="AlphaFoldDB" id="B0CFT9"/>
<evidence type="ECO:0008006" key="3">
    <source>
        <dbReference type="Google" id="ProtNLM"/>
    </source>
</evidence>